<accession>A0AAD7JCT8</accession>
<keyword evidence="3" id="KW-1185">Reference proteome</keyword>
<feature type="compositionally biased region" description="Low complexity" evidence="1">
    <location>
        <begin position="50"/>
        <end position="61"/>
    </location>
</feature>
<feature type="region of interest" description="Disordered" evidence="1">
    <location>
        <begin position="37"/>
        <end position="64"/>
    </location>
</feature>
<dbReference type="EMBL" id="JARKIB010000033">
    <property type="protein sequence ID" value="KAJ7762182.1"/>
    <property type="molecule type" value="Genomic_DNA"/>
</dbReference>
<protein>
    <submittedName>
        <fullName evidence="2">Uncharacterized protein</fullName>
    </submittedName>
</protein>
<reference evidence="2" key="1">
    <citation type="submission" date="2023-03" db="EMBL/GenBank/DDBJ databases">
        <title>Massive genome expansion in bonnet fungi (Mycena s.s.) driven by repeated elements and novel gene families across ecological guilds.</title>
        <authorList>
            <consortium name="Lawrence Berkeley National Laboratory"/>
            <person name="Harder C.B."/>
            <person name="Miyauchi S."/>
            <person name="Viragh M."/>
            <person name="Kuo A."/>
            <person name="Thoen E."/>
            <person name="Andreopoulos B."/>
            <person name="Lu D."/>
            <person name="Skrede I."/>
            <person name="Drula E."/>
            <person name="Henrissat B."/>
            <person name="Morin E."/>
            <person name="Kohler A."/>
            <person name="Barry K."/>
            <person name="LaButti K."/>
            <person name="Morin E."/>
            <person name="Salamov A."/>
            <person name="Lipzen A."/>
            <person name="Mereny Z."/>
            <person name="Hegedus B."/>
            <person name="Baldrian P."/>
            <person name="Stursova M."/>
            <person name="Weitz H."/>
            <person name="Taylor A."/>
            <person name="Grigoriev I.V."/>
            <person name="Nagy L.G."/>
            <person name="Martin F."/>
            <person name="Kauserud H."/>
        </authorList>
    </citation>
    <scope>NUCLEOTIDE SEQUENCE</scope>
    <source>
        <strain evidence="2">CBHHK182m</strain>
    </source>
</reference>
<dbReference type="Proteomes" id="UP001215598">
    <property type="component" value="Unassembled WGS sequence"/>
</dbReference>
<name>A0AAD7JCT8_9AGAR</name>
<evidence type="ECO:0000256" key="1">
    <source>
        <dbReference type="SAM" id="MobiDB-lite"/>
    </source>
</evidence>
<evidence type="ECO:0000313" key="3">
    <source>
        <dbReference type="Proteomes" id="UP001215598"/>
    </source>
</evidence>
<evidence type="ECO:0000313" key="2">
    <source>
        <dbReference type="EMBL" id="KAJ7762182.1"/>
    </source>
</evidence>
<sequence length="222" mass="24113">MDGPQWGGSHELTLLGGKIRTAVGRIWSRINTDPPLRGQGRGALEDEIGRGLSSSRRPGSGAEARDGWTYAVDAKDIVWGPAALPSFISFPFFDIERLTVGAYRRRGPSSKLLLEIPLIPNCYSRLHKHEHFIPAEFEAHINFCCAAPDVIYSLIVHAIVRIKGYIPADSASGVHSAWHGIGGKPPTCAPATAWARAPTDMGLGKREITVFRSAAFGKSHHL</sequence>
<gene>
    <name evidence="2" type="ORF">B0H16DRAFT_1688289</name>
</gene>
<proteinExistence type="predicted"/>
<dbReference type="AlphaFoldDB" id="A0AAD7JCT8"/>
<comment type="caution">
    <text evidence="2">The sequence shown here is derived from an EMBL/GenBank/DDBJ whole genome shotgun (WGS) entry which is preliminary data.</text>
</comment>
<organism evidence="2 3">
    <name type="scientific">Mycena metata</name>
    <dbReference type="NCBI Taxonomy" id="1033252"/>
    <lineage>
        <taxon>Eukaryota</taxon>
        <taxon>Fungi</taxon>
        <taxon>Dikarya</taxon>
        <taxon>Basidiomycota</taxon>
        <taxon>Agaricomycotina</taxon>
        <taxon>Agaricomycetes</taxon>
        <taxon>Agaricomycetidae</taxon>
        <taxon>Agaricales</taxon>
        <taxon>Marasmiineae</taxon>
        <taxon>Mycenaceae</taxon>
        <taxon>Mycena</taxon>
    </lineage>
</organism>